<dbReference type="Proteomes" id="UP000028761">
    <property type="component" value="Chromosome 18"/>
</dbReference>
<reference evidence="2" key="3">
    <citation type="submission" date="2025-09" db="UniProtKB">
        <authorList>
            <consortium name="Ensembl"/>
        </authorList>
    </citation>
    <scope>IDENTIFICATION</scope>
</reference>
<dbReference type="PRINTS" id="PR02045">
    <property type="entry name" value="F138DOMAIN"/>
</dbReference>
<dbReference type="PANTHER" id="PTHR12138:SF162">
    <property type="entry name" value="CHROMOSOME UNDETERMINED SCAFFOLD_275, WHOLE GENOME SHOTGUN SEQUENCE"/>
    <property type="match status" value="1"/>
</dbReference>
<reference evidence="2 3" key="1">
    <citation type="submission" date="2012-03" db="EMBL/GenBank/DDBJ databases">
        <title>Whole Genome Assembly of Papio anubis.</title>
        <authorList>
            <person name="Liu Y.L."/>
            <person name="Abraham K.A."/>
            <person name="Akbar H.A."/>
            <person name="Ali S.A."/>
            <person name="Anosike U.A."/>
            <person name="Aqrawi P.A."/>
            <person name="Arias F.A."/>
            <person name="Attaway T.A."/>
            <person name="Awwad R.A."/>
            <person name="Babu C.B."/>
            <person name="Bandaranaike D.B."/>
            <person name="Battles P.B."/>
            <person name="Bell A.B."/>
            <person name="Beltran B.B."/>
            <person name="Berhane-Mersha D.B."/>
            <person name="Bess C.B."/>
            <person name="Bickham C.B."/>
            <person name="Bolden T.B."/>
            <person name="Carter K.C."/>
            <person name="Chau D.C."/>
            <person name="Chavez A.C."/>
            <person name="Clerc-Blankenburg K.C."/>
            <person name="Coyle M.C."/>
            <person name="Dao M.D."/>
            <person name="Davila M.L.D."/>
            <person name="Davy-Carroll L.D."/>
            <person name="Denson S.D."/>
            <person name="Dinh H.D."/>
            <person name="Fernandez S.F."/>
            <person name="Fernando P.F."/>
            <person name="Forbes L.F."/>
            <person name="Francis C.F."/>
            <person name="Francisco L.F."/>
            <person name="Fu Q.F."/>
            <person name="Garcia-Iii R.G."/>
            <person name="Garrett T.G."/>
            <person name="Gross S.G."/>
            <person name="Gubbala S.G."/>
            <person name="Hirani K.H."/>
            <person name="Hogues M.H."/>
            <person name="Hollins B.H."/>
            <person name="Jackson L.J."/>
            <person name="Javaid M.J."/>
            <person name="Jhangiani S.J."/>
            <person name="Johnson A.J."/>
            <person name="Johnson B.J."/>
            <person name="Jones J.J."/>
            <person name="Joshi V.J."/>
            <person name="Kalu J.K."/>
            <person name="Khan N.K."/>
            <person name="Korchina V.K."/>
            <person name="Kovar C.K."/>
            <person name="Lago L.L."/>
            <person name="Lara F.L."/>
            <person name="Le T.-K.L."/>
            <person name="Lee S.L."/>
            <person name="Legall-Iii F.L."/>
            <person name="Lemon S.L."/>
            <person name="Liu J.L."/>
            <person name="Liu Y.-S.L."/>
            <person name="Liyanage D.L."/>
            <person name="Lopez J.L."/>
            <person name="Lorensuhewa L.L."/>
            <person name="Mata R.M."/>
            <person name="Mathew T.M."/>
            <person name="Mercado C.M."/>
            <person name="Mercado I.M."/>
            <person name="Morales K.M."/>
            <person name="Morgan M.M."/>
            <person name="Munidasa M.M."/>
            <person name="Ngo D.N."/>
            <person name="Nguyen L.N."/>
            <person name="Nguyen T.N."/>
            <person name="Nguyen N.N."/>
            <person name="Obregon M.O."/>
            <person name="Okwuonu G.O."/>
            <person name="Ongeri F.O."/>
            <person name="Onwere C.O."/>
            <person name="Osifeso I.O."/>
            <person name="Parra A.P."/>
            <person name="Patil S.P."/>
            <person name="Perez A.P."/>
            <person name="Perez Y.P."/>
            <person name="Pham C.P."/>
            <person name="Pu L.-L.P."/>
            <person name="Puazo M.P."/>
            <person name="Quiroz J.Q."/>
            <person name="Rouhana J.R."/>
            <person name="Ruiz M.R."/>
            <person name="Ruiz S.-J.R."/>
            <person name="Saada N.S."/>
            <person name="Santibanez J.S."/>
            <person name="Scheel M.S."/>
            <person name="Schneider B.S."/>
            <person name="Simmons D.S."/>
            <person name="Sisson I.S."/>
            <person name="Tang L.-Y.T."/>
            <person name="Thornton R.T."/>
            <person name="Tisius J.T."/>
            <person name="Toledanes G.T."/>
            <person name="Trejos Z.T."/>
            <person name="Usmani K.U."/>
            <person name="Varghese R.V."/>
            <person name="Vattathil S.V."/>
            <person name="Vee V.V."/>
            <person name="Walker D.W."/>
            <person name="Weissenberger G.W."/>
            <person name="White C.W."/>
            <person name="Williams A.W."/>
            <person name="Woodworth J.W."/>
            <person name="Wright R.W."/>
            <person name="Zhu Y.Z."/>
            <person name="Han Y.H."/>
            <person name="Newsham I.N."/>
            <person name="Nazareth L.N."/>
            <person name="Worley K.W."/>
            <person name="Muzny D.M."/>
            <person name="Rogers J.R."/>
            <person name="Gibbs R.G."/>
        </authorList>
    </citation>
    <scope>NUCLEOTIDE SEQUENCE [LARGE SCALE GENOMIC DNA]</scope>
</reference>
<evidence type="ECO:0000256" key="1">
    <source>
        <dbReference type="SAM" id="MobiDB-lite"/>
    </source>
</evidence>
<dbReference type="AlphaFoldDB" id="A0A8I5ND91"/>
<evidence type="ECO:0000313" key="2">
    <source>
        <dbReference type="Ensembl" id="ENSPANP00000056392.1"/>
    </source>
</evidence>
<organism evidence="2 3">
    <name type="scientific">Papio anubis</name>
    <name type="common">Olive baboon</name>
    <dbReference type="NCBI Taxonomy" id="9555"/>
    <lineage>
        <taxon>Eukaryota</taxon>
        <taxon>Metazoa</taxon>
        <taxon>Chordata</taxon>
        <taxon>Craniata</taxon>
        <taxon>Vertebrata</taxon>
        <taxon>Euteleostomi</taxon>
        <taxon>Mammalia</taxon>
        <taxon>Eutheria</taxon>
        <taxon>Euarchontoglires</taxon>
        <taxon>Primates</taxon>
        <taxon>Haplorrhini</taxon>
        <taxon>Catarrhini</taxon>
        <taxon>Cercopithecidae</taxon>
        <taxon>Cercopithecinae</taxon>
        <taxon>Papio</taxon>
    </lineage>
</organism>
<reference evidence="2" key="2">
    <citation type="submission" date="2025-08" db="UniProtKB">
        <authorList>
            <consortium name="Ensembl"/>
        </authorList>
    </citation>
    <scope>IDENTIFICATION</scope>
</reference>
<name>A0A8I5ND91_PAPAN</name>
<feature type="region of interest" description="Disordered" evidence="1">
    <location>
        <begin position="1"/>
        <end position="23"/>
    </location>
</feature>
<keyword evidence="3" id="KW-1185">Reference proteome</keyword>
<proteinExistence type="predicted"/>
<dbReference type="Ensembl" id="ENSPANT00000071883.1">
    <property type="protein sequence ID" value="ENSPANP00000056392.1"/>
    <property type="gene ID" value="ENSPANG00000044573.1"/>
</dbReference>
<protein>
    <submittedName>
        <fullName evidence="2">Uncharacterized protein</fullName>
    </submittedName>
</protein>
<accession>A0A8I5ND91</accession>
<dbReference type="PANTHER" id="PTHR12138">
    <property type="entry name" value="PRIMATE-EXPANDED PROTEIN FAMILY"/>
    <property type="match status" value="1"/>
</dbReference>
<sequence>MAGLSPTAVPFSPSTPRGPGPDAGILLVAGARHRHLKTTAGQPGVAVLLPVIGECPSPGSHSTGISGGFLQVKPHNSLKMGPWGLHAIFMEQASLRQSQHCFPHTGLHDHPGSLLTTDSQVLSPGILYFYFYLFIFLDKSLPLLPRLEVQWYNLGSLQPLPPGFKQFSCLSLLHSWNYRHAMRHHAQLIFVFLVETGLRYVGQAGLELLTSSDLPASASQNAGITDVSHRAPRLQQEFFFLRLSLTLSPRLECNGVISAHCNLWLPDLSDSPCLSLWNSWDSTAGHHARLIFFIFLVEMGVLPISTWPTHVGQAGLELLISGDPPTLASQSAGITGMSHHTWPMDFLKT</sequence>
<evidence type="ECO:0000313" key="3">
    <source>
        <dbReference type="Proteomes" id="UP000028761"/>
    </source>
</evidence>
<dbReference type="GeneTree" id="ENSGT00940000165497"/>